<dbReference type="RefSeq" id="WP_125244705.1">
    <property type="nucleotide sequence ID" value="NZ_RSED01000017.1"/>
</dbReference>
<evidence type="ECO:0000256" key="1">
    <source>
        <dbReference type="SAM" id="SignalP"/>
    </source>
</evidence>
<feature type="signal peptide" evidence="1">
    <location>
        <begin position="1"/>
        <end position="19"/>
    </location>
</feature>
<sequence length="208" mass="23000">MKKPTLIFAAALLTLLAGCATEPPKPFFTVSQVQQVAPPPPDQAQLVLLEPINSIQGMIPVGIFSVKDDTASLIATTGARSKAVINLPPGRHMLMANQGMGVAHFLDANVEAGKRYYVLVRFIYANGFQLRPIRLTDESDYSVKNKNFPLWLQDTNLVTSTEESSLYFSKYKENVDKGQASGWKNWLAKTPSERAELTLNPQDAIKDY</sequence>
<evidence type="ECO:0000313" key="2">
    <source>
        <dbReference type="EMBL" id="RRS02888.1"/>
    </source>
</evidence>
<protein>
    <recommendedName>
        <fullName evidence="4">DUF2846 domain-containing protein</fullName>
    </recommendedName>
</protein>
<organism evidence="2 3">
    <name type="scientific">Aquabacterium soli</name>
    <dbReference type="NCBI Taxonomy" id="2493092"/>
    <lineage>
        <taxon>Bacteria</taxon>
        <taxon>Pseudomonadati</taxon>
        <taxon>Pseudomonadota</taxon>
        <taxon>Betaproteobacteria</taxon>
        <taxon>Burkholderiales</taxon>
        <taxon>Aquabacterium</taxon>
    </lineage>
</organism>
<keyword evidence="1" id="KW-0732">Signal</keyword>
<dbReference type="AlphaFoldDB" id="A0A426V852"/>
<dbReference type="PROSITE" id="PS51257">
    <property type="entry name" value="PROKAR_LIPOPROTEIN"/>
    <property type="match status" value="1"/>
</dbReference>
<dbReference type="Proteomes" id="UP000269265">
    <property type="component" value="Unassembled WGS sequence"/>
</dbReference>
<comment type="caution">
    <text evidence="2">The sequence shown here is derived from an EMBL/GenBank/DDBJ whole genome shotgun (WGS) entry which is preliminary data.</text>
</comment>
<evidence type="ECO:0008006" key="4">
    <source>
        <dbReference type="Google" id="ProtNLM"/>
    </source>
</evidence>
<reference evidence="2 3" key="1">
    <citation type="submission" date="2018-12" db="EMBL/GenBank/DDBJ databases">
        <title>The whole draft genome of Aquabacterium sp. SJQ9.</title>
        <authorList>
            <person name="Sun L."/>
            <person name="Gao X."/>
            <person name="Chen W."/>
            <person name="Huang K."/>
        </authorList>
    </citation>
    <scope>NUCLEOTIDE SEQUENCE [LARGE SCALE GENOMIC DNA]</scope>
    <source>
        <strain evidence="2 3">SJQ9</strain>
    </source>
</reference>
<feature type="chain" id="PRO_5019525291" description="DUF2846 domain-containing protein" evidence="1">
    <location>
        <begin position="20"/>
        <end position="208"/>
    </location>
</feature>
<name>A0A426V852_9BURK</name>
<evidence type="ECO:0000313" key="3">
    <source>
        <dbReference type="Proteomes" id="UP000269265"/>
    </source>
</evidence>
<proteinExistence type="predicted"/>
<dbReference type="EMBL" id="RSED01000017">
    <property type="protein sequence ID" value="RRS02888.1"/>
    <property type="molecule type" value="Genomic_DNA"/>
</dbReference>
<keyword evidence="3" id="KW-1185">Reference proteome</keyword>
<gene>
    <name evidence="2" type="ORF">EIP75_18185</name>
</gene>
<dbReference type="OrthoDB" id="5951953at2"/>
<accession>A0A426V852</accession>